<protein>
    <submittedName>
        <fullName evidence="1">Uncharacterized protein</fullName>
    </submittedName>
</protein>
<keyword evidence="2" id="KW-1185">Reference proteome</keyword>
<sequence length="150" mass="16928">MVSFKFDICEQVLYLWTTNTPLLYTDLEQWRFGSDLSKDSGSVSAETAWAQNFSRDSLYSRVLNTSSGLQSYNSQSEFRTPVPVYSLITANQSSGHQFRSTVLKQSIRVLDISSGLQSYNSQSEFRTPVPVYSLITVNQSSGHQFRSTVL</sequence>
<dbReference type="EMBL" id="JAWDGP010007304">
    <property type="protein sequence ID" value="KAK3726402.1"/>
    <property type="molecule type" value="Genomic_DNA"/>
</dbReference>
<accession>A0AAE1CPD4</accession>
<evidence type="ECO:0000313" key="2">
    <source>
        <dbReference type="Proteomes" id="UP001283361"/>
    </source>
</evidence>
<evidence type="ECO:0000313" key="1">
    <source>
        <dbReference type="EMBL" id="KAK3726402.1"/>
    </source>
</evidence>
<dbReference type="AlphaFoldDB" id="A0AAE1CPD4"/>
<proteinExistence type="predicted"/>
<reference evidence="1" key="1">
    <citation type="journal article" date="2023" name="G3 (Bethesda)">
        <title>A reference genome for the long-term kleptoplast-retaining sea slug Elysia crispata morphotype clarki.</title>
        <authorList>
            <person name="Eastman K.E."/>
            <person name="Pendleton A.L."/>
            <person name="Shaikh M.A."/>
            <person name="Suttiyut T."/>
            <person name="Ogas R."/>
            <person name="Tomko P."/>
            <person name="Gavelis G."/>
            <person name="Widhalm J.R."/>
            <person name="Wisecaver J.H."/>
        </authorList>
    </citation>
    <scope>NUCLEOTIDE SEQUENCE</scope>
    <source>
        <strain evidence="1">ECLA1</strain>
    </source>
</reference>
<organism evidence="1 2">
    <name type="scientific">Elysia crispata</name>
    <name type="common">lettuce slug</name>
    <dbReference type="NCBI Taxonomy" id="231223"/>
    <lineage>
        <taxon>Eukaryota</taxon>
        <taxon>Metazoa</taxon>
        <taxon>Spiralia</taxon>
        <taxon>Lophotrochozoa</taxon>
        <taxon>Mollusca</taxon>
        <taxon>Gastropoda</taxon>
        <taxon>Heterobranchia</taxon>
        <taxon>Euthyneura</taxon>
        <taxon>Panpulmonata</taxon>
        <taxon>Sacoglossa</taxon>
        <taxon>Placobranchoidea</taxon>
        <taxon>Plakobranchidae</taxon>
        <taxon>Elysia</taxon>
    </lineage>
</organism>
<comment type="caution">
    <text evidence="1">The sequence shown here is derived from an EMBL/GenBank/DDBJ whole genome shotgun (WGS) entry which is preliminary data.</text>
</comment>
<dbReference type="Proteomes" id="UP001283361">
    <property type="component" value="Unassembled WGS sequence"/>
</dbReference>
<name>A0AAE1CPD4_9GAST</name>
<gene>
    <name evidence="1" type="ORF">RRG08_014550</name>
</gene>